<dbReference type="PANTHER" id="PTHR28241:SF1">
    <property type="entry name" value="MITOCHONDRIAL IMPORT PROTEIN 1"/>
    <property type="match status" value="1"/>
</dbReference>
<dbReference type="GO" id="GO:0005741">
    <property type="term" value="C:mitochondrial outer membrane"/>
    <property type="evidence" value="ECO:0007669"/>
    <property type="project" value="InterPro"/>
</dbReference>
<accession>A0AAI9SY32</accession>
<keyword evidence="2" id="KW-1185">Reference proteome</keyword>
<sequence length="193" mass="22092">MSGAYADYRNLNQRHDFEQNLETQFPASSVTRSMQEKVTFGQNNVHTETLREIVIDAITQENDLAVLESQISPDEVITNSDITNTDELIDESRILDKEEEEKEEKFYRKRSGGLYTSFSIWDIIKKSAINLVLPFINGMMLGFGEILAHEIGFHYRWHGARVEPPRRLQQRKLEKEEKVAATGAAAIAGSRFL</sequence>
<dbReference type="GO" id="GO:0045040">
    <property type="term" value="P:protein insertion into mitochondrial outer membrane"/>
    <property type="evidence" value="ECO:0007669"/>
    <property type="project" value="TreeGrafter"/>
</dbReference>
<proteinExistence type="predicted"/>
<reference evidence="1" key="1">
    <citation type="journal article" date="2022" name="DNA Res.">
        <title>Genome analysis of five recently described species of the CUG-Ser clade uncovers Candida theae as a new hybrid lineage with pathogenic potential in the Candida parapsilosis species complex.</title>
        <authorList>
            <person name="Mixao V."/>
            <person name="Del Olmo V."/>
            <person name="Hegedusova E."/>
            <person name="Saus E."/>
            <person name="Pryszcz L."/>
            <person name="Cillingova A."/>
            <person name="Nosek J."/>
            <person name="Gabaldon T."/>
        </authorList>
    </citation>
    <scope>NUCLEOTIDE SEQUENCE</scope>
    <source>
        <strain evidence="1">CBS 10844</strain>
    </source>
</reference>
<gene>
    <name evidence="1" type="ORF">KGF56_001966</name>
</gene>
<dbReference type="PANTHER" id="PTHR28241">
    <property type="entry name" value="MITOCHONDRIAL IMPORT PROTEIN 1"/>
    <property type="match status" value="1"/>
</dbReference>
<dbReference type="RefSeq" id="XP_049180967.1">
    <property type="nucleotide sequence ID" value="XM_049323144.1"/>
</dbReference>
<organism evidence="1 2">
    <name type="scientific">Candida oxycetoniae</name>
    <dbReference type="NCBI Taxonomy" id="497107"/>
    <lineage>
        <taxon>Eukaryota</taxon>
        <taxon>Fungi</taxon>
        <taxon>Dikarya</taxon>
        <taxon>Ascomycota</taxon>
        <taxon>Saccharomycotina</taxon>
        <taxon>Pichiomycetes</taxon>
        <taxon>Debaryomycetaceae</taxon>
        <taxon>Candida/Lodderomyces clade</taxon>
        <taxon>Candida</taxon>
    </lineage>
</organism>
<protein>
    <submittedName>
        <fullName evidence="1">Uncharacterized protein</fullName>
    </submittedName>
</protein>
<dbReference type="Pfam" id="PF08219">
    <property type="entry name" value="TOM13"/>
    <property type="match status" value="1"/>
</dbReference>
<name>A0AAI9SY32_9ASCO</name>
<comment type="caution">
    <text evidence="1">The sequence shown here is derived from an EMBL/GenBank/DDBJ whole genome shotgun (WGS) entry which is preliminary data.</text>
</comment>
<dbReference type="AlphaFoldDB" id="A0AAI9SY32"/>
<dbReference type="Proteomes" id="UP001202479">
    <property type="component" value="Unassembled WGS sequence"/>
</dbReference>
<dbReference type="InterPro" id="IPR013262">
    <property type="entry name" value="OMP_MIM1/TOM13_mt"/>
</dbReference>
<evidence type="ECO:0000313" key="2">
    <source>
        <dbReference type="Proteomes" id="UP001202479"/>
    </source>
</evidence>
<dbReference type="EMBL" id="JAHUZD010000057">
    <property type="protein sequence ID" value="KAI3405222.2"/>
    <property type="molecule type" value="Genomic_DNA"/>
</dbReference>
<dbReference type="GO" id="GO:0070096">
    <property type="term" value="P:mitochondrial outer membrane translocase complex assembly"/>
    <property type="evidence" value="ECO:0007669"/>
    <property type="project" value="TreeGrafter"/>
</dbReference>
<dbReference type="GeneID" id="73379583"/>
<evidence type="ECO:0000313" key="1">
    <source>
        <dbReference type="EMBL" id="KAI3405222.2"/>
    </source>
</evidence>